<evidence type="ECO:0000313" key="3">
    <source>
        <dbReference type="Proteomes" id="UP000524246"/>
    </source>
</evidence>
<proteinExistence type="predicted"/>
<name>A0A7X9FST9_9DELT</name>
<evidence type="ECO:0000313" key="2">
    <source>
        <dbReference type="EMBL" id="NMC63653.1"/>
    </source>
</evidence>
<sequence>MDLRYFDTSVILSMLFSDQNAERALELWDGNFARVSSSLLSLECYVNFHKFTSLVPEKLRSGWRRSGSDWLKKVLSQFYLHEIDEEIRSKIATSEVYGRCRTLDAIHLATAGTFARETDDFSIATFDSRMKAAAEGMGFKVVF</sequence>
<comment type="caution">
    <text evidence="2">The sequence shown here is derived from an EMBL/GenBank/DDBJ whole genome shotgun (WGS) entry which is preliminary data.</text>
</comment>
<dbReference type="Gene3D" id="3.40.50.1010">
    <property type="entry name" value="5'-nuclease"/>
    <property type="match status" value="1"/>
</dbReference>
<dbReference type="InterPro" id="IPR002716">
    <property type="entry name" value="PIN_dom"/>
</dbReference>
<gene>
    <name evidence="2" type="ORF">GYA55_10875</name>
</gene>
<organism evidence="2 3">
    <name type="scientific">SAR324 cluster bacterium</name>
    <dbReference type="NCBI Taxonomy" id="2024889"/>
    <lineage>
        <taxon>Bacteria</taxon>
        <taxon>Deltaproteobacteria</taxon>
        <taxon>SAR324 cluster</taxon>
    </lineage>
</organism>
<feature type="domain" description="PIN" evidence="1">
    <location>
        <begin position="5"/>
        <end position="135"/>
    </location>
</feature>
<reference evidence="2 3" key="1">
    <citation type="journal article" date="2020" name="Biotechnol. Biofuels">
        <title>New insights from the biogas microbiome by comprehensive genome-resolved metagenomics of nearly 1600 species originating from multiple anaerobic digesters.</title>
        <authorList>
            <person name="Campanaro S."/>
            <person name="Treu L."/>
            <person name="Rodriguez-R L.M."/>
            <person name="Kovalovszki A."/>
            <person name="Ziels R.M."/>
            <person name="Maus I."/>
            <person name="Zhu X."/>
            <person name="Kougias P.G."/>
            <person name="Basile A."/>
            <person name="Luo G."/>
            <person name="Schluter A."/>
            <person name="Konstantinidis K.T."/>
            <person name="Angelidaki I."/>
        </authorList>
    </citation>
    <scope>NUCLEOTIDE SEQUENCE [LARGE SCALE GENOMIC DNA]</scope>
    <source>
        <strain evidence="2">AS27yjCOA_65</strain>
    </source>
</reference>
<dbReference type="CDD" id="cd09874">
    <property type="entry name" value="PIN_MT3492-like"/>
    <property type="match status" value="1"/>
</dbReference>
<dbReference type="AlphaFoldDB" id="A0A7X9FST9"/>
<dbReference type="SUPFAM" id="SSF88723">
    <property type="entry name" value="PIN domain-like"/>
    <property type="match status" value="1"/>
</dbReference>
<dbReference type="EMBL" id="JAAZON010000497">
    <property type="protein sequence ID" value="NMC63653.1"/>
    <property type="molecule type" value="Genomic_DNA"/>
</dbReference>
<dbReference type="Proteomes" id="UP000524246">
    <property type="component" value="Unassembled WGS sequence"/>
</dbReference>
<protein>
    <submittedName>
        <fullName evidence="2">Type II toxin-antitoxin system VapC family toxin</fullName>
    </submittedName>
</protein>
<dbReference type="InterPro" id="IPR029060">
    <property type="entry name" value="PIN-like_dom_sf"/>
</dbReference>
<accession>A0A7X9FST9</accession>
<dbReference type="Pfam" id="PF01850">
    <property type="entry name" value="PIN"/>
    <property type="match status" value="1"/>
</dbReference>
<evidence type="ECO:0000259" key="1">
    <source>
        <dbReference type="Pfam" id="PF01850"/>
    </source>
</evidence>